<protein>
    <submittedName>
        <fullName evidence="3">Uncharacterized protein</fullName>
    </submittedName>
</protein>
<evidence type="ECO:0000313" key="4">
    <source>
        <dbReference type="EMBL" id="CAB4215043.1"/>
    </source>
</evidence>
<dbReference type="EMBL" id="LR797054">
    <property type="protein sequence ID" value="CAB4184185.1"/>
    <property type="molecule type" value="Genomic_DNA"/>
</dbReference>
<gene>
    <name evidence="1" type="ORF">UFOVP1018_37</name>
    <name evidence="2" type="ORF">UFOVP1105_38</name>
    <name evidence="3" type="ORF">UFOVP1372_28</name>
    <name evidence="4" type="ORF">UFOVP1470_39</name>
    <name evidence="5" type="ORF">UFOVP1557_28</name>
</gene>
<organism evidence="3">
    <name type="scientific">uncultured Caudovirales phage</name>
    <dbReference type="NCBI Taxonomy" id="2100421"/>
    <lineage>
        <taxon>Viruses</taxon>
        <taxon>Duplodnaviria</taxon>
        <taxon>Heunggongvirae</taxon>
        <taxon>Uroviricota</taxon>
        <taxon>Caudoviricetes</taxon>
        <taxon>Peduoviridae</taxon>
        <taxon>Maltschvirus</taxon>
        <taxon>Maltschvirus maltsch</taxon>
    </lineage>
</organism>
<dbReference type="EMBL" id="LR796966">
    <property type="protein sequence ID" value="CAB4178581.1"/>
    <property type="molecule type" value="Genomic_DNA"/>
</dbReference>
<reference evidence="3" key="1">
    <citation type="submission" date="2020-05" db="EMBL/GenBank/DDBJ databases">
        <authorList>
            <person name="Chiriac C."/>
            <person name="Salcher M."/>
            <person name="Ghai R."/>
            <person name="Kavagutti S V."/>
        </authorList>
    </citation>
    <scope>NUCLEOTIDE SEQUENCE</scope>
</reference>
<evidence type="ECO:0000313" key="5">
    <source>
        <dbReference type="EMBL" id="CAB5230044.1"/>
    </source>
</evidence>
<sequence>MYHSDDRYSGGGKMRLHYPIGTQYHASIGKGSLAGMADEILDIAKNYKAAMEREALARKARTVEMRDYNRDYNREGRARPVKRMTAAMLDIIAYVKRNPGTKRCDLLNVHLGGKCNVSTSSLGDNLAALVRQGYLTNNGLTQNRRYYVTGVEYDNKIQAQNCVVR</sequence>
<name>A0A6J5RVR2_9CAUD</name>
<accession>A0A6J5RVR2</accession>
<dbReference type="EMBL" id="LR798407">
    <property type="protein sequence ID" value="CAB5230044.1"/>
    <property type="molecule type" value="Genomic_DNA"/>
</dbReference>
<evidence type="ECO:0000313" key="3">
    <source>
        <dbReference type="EMBL" id="CAB4202661.1"/>
    </source>
</evidence>
<evidence type="ECO:0000313" key="1">
    <source>
        <dbReference type="EMBL" id="CAB4178581.1"/>
    </source>
</evidence>
<dbReference type="EMBL" id="LR797319">
    <property type="protein sequence ID" value="CAB4202661.1"/>
    <property type="molecule type" value="Genomic_DNA"/>
</dbReference>
<proteinExistence type="predicted"/>
<dbReference type="EMBL" id="LR797419">
    <property type="protein sequence ID" value="CAB4215043.1"/>
    <property type="molecule type" value="Genomic_DNA"/>
</dbReference>
<evidence type="ECO:0000313" key="2">
    <source>
        <dbReference type="EMBL" id="CAB4184185.1"/>
    </source>
</evidence>